<evidence type="ECO:0000256" key="2">
    <source>
        <dbReference type="ARBA" id="ARBA00022729"/>
    </source>
</evidence>
<evidence type="ECO:0000313" key="5">
    <source>
        <dbReference type="Proteomes" id="UP000569732"/>
    </source>
</evidence>
<keyword evidence="2" id="KW-0732">Signal</keyword>
<name>A0A853IHQ0_9GAMM</name>
<feature type="domain" description="Solute-binding protein family 3/N-terminal" evidence="3">
    <location>
        <begin position="35"/>
        <end position="246"/>
    </location>
</feature>
<accession>A0A853IHQ0</accession>
<dbReference type="EMBL" id="JACCKB010000103">
    <property type="protein sequence ID" value="NYZ69571.1"/>
    <property type="molecule type" value="Genomic_DNA"/>
</dbReference>
<dbReference type="SUPFAM" id="SSF53850">
    <property type="entry name" value="Periplasmic binding protein-like II"/>
    <property type="match status" value="1"/>
</dbReference>
<dbReference type="InterPro" id="IPR001638">
    <property type="entry name" value="Solute-binding_3/MltF_N"/>
</dbReference>
<dbReference type="SMART" id="SM00062">
    <property type="entry name" value="PBPb"/>
    <property type="match status" value="1"/>
</dbReference>
<comment type="similarity">
    <text evidence="1">Belongs to the bacterial solute-binding protein 3 family.</text>
</comment>
<proteinExistence type="inferred from homology"/>
<evidence type="ECO:0000259" key="3">
    <source>
        <dbReference type="SMART" id="SM00062"/>
    </source>
</evidence>
<dbReference type="RefSeq" id="WP_180571554.1">
    <property type="nucleotide sequence ID" value="NZ_JACCKB010000103.1"/>
</dbReference>
<gene>
    <name evidence="4" type="ORF">H0A36_26505</name>
</gene>
<evidence type="ECO:0000256" key="1">
    <source>
        <dbReference type="ARBA" id="ARBA00010333"/>
    </source>
</evidence>
<dbReference type="Proteomes" id="UP000569732">
    <property type="component" value="Unassembled WGS sequence"/>
</dbReference>
<dbReference type="AlphaFoldDB" id="A0A853IHQ0"/>
<dbReference type="Gene3D" id="3.40.190.10">
    <property type="entry name" value="Periplasmic binding protein-like II"/>
    <property type="match status" value="2"/>
</dbReference>
<organism evidence="4 5">
    <name type="scientific">Spartinivicinus marinus</name>
    <dbReference type="NCBI Taxonomy" id="2994442"/>
    <lineage>
        <taxon>Bacteria</taxon>
        <taxon>Pseudomonadati</taxon>
        <taxon>Pseudomonadota</taxon>
        <taxon>Gammaproteobacteria</taxon>
        <taxon>Oceanospirillales</taxon>
        <taxon>Zooshikellaceae</taxon>
        <taxon>Spartinivicinus</taxon>
    </lineage>
</organism>
<dbReference type="PANTHER" id="PTHR35936:SF25">
    <property type="entry name" value="ABC TRANSPORTER SUBSTRATE-BINDING PROTEIN"/>
    <property type="match status" value="1"/>
</dbReference>
<dbReference type="PANTHER" id="PTHR35936">
    <property type="entry name" value="MEMBRANE-BOUND LYTIC MUREIN TRANSGLYCOSYLASE F"/>
    <property type="match status" value="1"/>
</dbReference>
<dbReference type="Pfam" id="PF00497">
    <property type="entry name" value="SBP_bac_3"/>
    <property type="match status" value="1"/>
</dbReference>
<reference evidence="4 5" key="1">
    <citation type="submission" date="2020-07" db="EMBL/GenBank/DDBJ databases">
        <title>Endozoicomonas sp. nov., isolated from sediment.</title>
        <authorList>
            <person name="Gu T."/>
        </authorList>
    </citation>
    <scope>NUCLEOTIDE SEQUENCE [LARGE SCALE GENOMIC DNA]</scope>
    <source>
        <strain evidence="4 5">SM1973</strain>
    </source>
</reference>
<keyword evidence="5" id="KW-1185">Reference proteome</keyword>
<comment type="caution">
    <text evidence="4">The sequence shown here is derived from an EMBL/GenBank/DDBJ whole genome shotgun (WGS) entry which is preliminary data.</text>
</comment>
<protein>
    <submittedName>
        <fullName evidence="4">Transporter substrate-binding domain-containing protein</fullName>
    </submittedName>
</protein>
<sequence length="247" mass="28239">MTLRKILYLIFASLVLVGTSSYSEELLITGNAFKKPKIWKEGKESKGILVDIMKYAGKKMDLEFKVELYPWARAYHYASNGKVGIVGLSITQERLKIFDYSVPLYYDEVILVVKRGNEFKFENNEDLRGKIVGACRGCSFGPEYEKAKKYFKLSPDENNIQRLIKLLKGRIEVAVFSPGEAALNSVINKANDLTRDQFSILDKPITRDPNYLAFAKKLNMKDFLSEFNKVIKKGYDSGAIQKIIEKY</sequence>
<evidence type="ECO:0000313" key="4">
    <source>
        <dbReference type="EMBL" id="NYZ69571.1"/>
    </source>
</evidence>